<evidence type="ECO:0000313" key="1">
    <source>
        <dbReference type="EMBL" id="HCY81168.1"/>
    </source>
</evidence>
<gene>
    <name evidence="1" type="ORF">DHV22_05940</name>
</gene>
<dbReference type="EMBL" id="DPRK01000101">
    <property type="protein sequence ID" value="HCY81168.1"/>
    <property type="molecule type" value="Genomic_DNA"/>
</dbReference>
<protein>
    <submittedName>
        <fullName evidence="1">Uncharacterized protein</fullName>
    </submittedName>
</protein>
<organism evidence="1 2">
    <name type="scientific">Xanthomarina gelatinilytica</name>
    <dbReference type="NCBI Taxonomy" id="1137281"/>
    <lineage>
        <taxon>Bacteria</taxon>
        <taxon>Pseudomonadati</taxon>
        <taxon>Bacteroidota</taxon>
        <taxon>Flavobacteriia</taxon>
        <taxon>Flavobacteriales</taxon>
        <taxon>Flavobacteriaceae</taxon>
        <taxon>Xanthomarina</taxon>
    </lineage>
</organism>
<sequence>MQLDGYLEDHPRKYKSHYKALRSWLLKATKENAKPKYETVSEHNARILKEDIQKALIEGNGVIDPEDFKPF</sequence>
<comment type="caution">
    <text evidence="1">The sequence shown here is derived from an EMBL/GenBank/DDBJ whole genome shotgun (WGS) entry which is preliminary data.</text>
</comment>
<dbReference type="Proteomes" id="UP000263268">
    <property type="component" value="Unassembled WGS sequence"/>
</dbReference>
<evidence type="ECO:0000313" key="2">
    <source>
        <dbReference type="Proteomes" id="UP000263268"/>
    </source>
</evidence>
<proteinExistence type="predicted"/>
<dbReference type="AlphaFoldDB" id="A0A3D6BQ87"/>
<name>A0A3D6BQ87_9FLAO</name>
<reference evidence="1 2" key="1">
    <citation type="journal article" date="2018" name="Nat. Biotechnol.">
        <title>A standardized bacterial taxonomy based on genome phylogeny substantially revises the tree of life.</title>
        <authorList>
            <person name="Parks D.H."/>
            <person name="Chuvochina M."/>
            <person name="Waite D.W."/>
            <person name="Rinke C."/>
            <person name="Skarshewski A."/>
            <person name="Chaumeil P.A."/>
            <person name="Hugenholtz P."/>
        </authorList>
    </citation>
    <scope>NUCLEOTIDE SEQUENCE [LARGE SCALE GENOMIC DNA]</scope>
    <source>
        <strain evidence="1">UBA10227</strain>
    </source>
</reference>
<accession>A0A3D6BQ87</accession>